<keyword evidence="3" id="KW-1185">Reference proteome</keyword>
<protein>
    <recommendedName>
        <fullName evidence="1">Asparagine synthetase domain-containing protein</fullName>
    </recommendedName>
</protein>
<dbReference type="SUPFAM" id="SSF52402">
    <property type="entry name" value="Adenine nucleotide alpha hydrolases-like"/>
    <property type="match status" value="1"/>
</dbReference>
<feature type="domain" description="Asparagine synthetase" evidence="1">
    <location>
        <begin position="90"/>
        <end position="312"/>
    </location>
</feature>
<dbReference type="HOGENOM" id="CLU_586143_0_0_11"/>
<dbReference type="eggNOG" id="ENOG5031Z55">
    <property type="taxonomic scope" value="Bacteria"/>
</dbReference>
<dbReference type="AlphaFoldDB" id="A0A076N349"/>
<dbReference type="InterPro" id="IPR014729">
    <property type="entry name" value="Rossmann-like_a/b/a_fold"/>
</dbReference>
<name>A0A076N349_AMYME</name>
<sequence length="466" mass="49824">MWLANTYDALLEVPSSEERDADLARVQKWMCRVTGMSTVSGAVSAIRRLTRHQVVFHCSGPAATPDSVAPWLGVETVWPAPEPADRPRPLREVFGEAVADLCEGVDTVAVTVSGGLDSLAVLLQVVALRPRRRVLVYCTDLVDDHGLAAADVVRRLIKDLALEVELMVLDPADCLAEPAWSPHGPRLDALPGANATIAHLAADRGAGVVLSGNGADELLAVPRYLTPLLLRAGRLPGTVRYLGDSRRSGPGWTGELLATAAGLLPAEQRARWYWAANWPEWCQPAISPVVAQPWRAPALTRAQEWITSTLAEHTRSRRSWAAADAHDAFWPRSYLPPAGPVPEASPFLHPDLVAAALAIPLTDRYDPRLPTAYQRCKAAVVGLLPSAARAVLPPRKQYYRHALTAAVSGPVQAPLAVAAGLLDPAALAGQLDTAVRMNVLAVESWLAGALQAGAEIPGAEAQRSSR</sequence>
<evidence type="ECO:0000313" key="2">
    <source>
        <dbReference type="EMBL" id="AIJ25561.1"/>
    </source>
</evidence>
<dbReference type="STRING" id="1068978.AMETH_5469"/>
<proteinExistence type="predicted"/>
<gene>
    <name evidence="2" type="ORF">AMETH_5469</name>
</gene>
<accession>A0A076N349</accession>
<dbReference type="GO" id="GO:0004066">
    <property type="term" value="F:asparagine synthase (glutamine-hydrolyzing) activity"/>
    <property type="evidence" value="ECO:0007669"/>
    <property type="project" value="InterPro"/>
</dbReference>
<dbReference type="GO" id="GO:0006529">
    <property type="term" value="P:asparagine biosynthetic process"/>
    <property type="evidence" value="ECO:0007669"/>
    <property type="project" value="InterPro"/>
</dbReference>
<dbReference type="Pfam" id="PF00733">
    <property type="entry name" value="Asn_synthase"/>
    <property type="match status" value="1"/>
</dbReference>
<dbReference type="InterPro" id="IPR001962">
    <property type="entry name" value="Asn_synthase"/>
</dbReference>
<reference evidence="2 3" key="1">
    <citation type="submission" date="2014-07" db="EMBL/GenBank/DDBJ databases">
        <title>Whole Genome Sequence of the Amycolatopsis methanolica 239.</title>
        <authorList>
            <person name="Tang B."/>
        </authorList>
    </citation>
    <scope>NUCLEOTIDE SEQUENCE [LARGE SCALE GENOMIC DNA]</scope>
    <source>
        <strain evidence="2 3">239</strain>
    </source>
</reference>
<dbReference type="KEGG" id="amq:AMETH_5469"/>
<dbReference type="EMBL" id="CP009110">
    <property type="protein sequence ID" value="AIJ25561.1"/>
    <property type="molecule type" value="Genomic_DNA"/>
</dbReference>
<organism evidence="2 3">
    <name type="scientific">Amycolatopsis methanolica 239</name>
    <dbReference type="NCBI Taxonomy" id="1068978"/>
    <lineage>
        <taxon>Bacteria</taxon>
        <taxon>Bacillati</taxon>
        <taxon>Actinomycetota</taxon>
        <taxon>Actinomycetes</taxon>
        <taxon>Pseudonocardiales</taxon>
        <taxon>Pseudonocardiaceae</taxon>
        <taxon>Amycolatopsis</taxon>
        <taxon>Amycolatopsis methanolica group</taxon>
    </lineage>
</organism>
<dbReference type="Gene3D" id="3.40.50.620">
    <property type="entry name" value="HUPs"/>
    <property type="match status" value="1"/>
</dbReference>
<dbReference type="PATRIC" id="fig|1068978.7.peg.5867"/>
<evidence type="ECO:0000259" key="1">
    <source>
        <dbReference type="Pfam" id="PF00733"/>
    </source>
</evidence>
<evidence type="ECO:0000313" key="3">
    <source>
        <dbReference type="Proteomes" id="UP000062973"/>
    </source>
</evidence>
<dbReference type="Proteomes" id="UP000062973">
    <property type="component" value="Chromosome"/>
</dbReference>